<proteinExistence type="inferred from homology"/>
<dbReference type="STRING" id="1520.LF65_00740"/>
<dbReference type="SUPFAM" id="SSF58104">
    <property type="entry name" value="Methyl-accepting chemotaxis protein (MCP) signaling domain"/>
    <property type="match status" value="1"/>
</dbReference>
<evidence type="ECO:0000256" key="3">
    <source>
        <dbReference type="PROSITE-ProRule" id="PRU00284"/>
    </source>
</evidence>
<sequence>MKILINLSVKKKLVSVFFVICIFIAAIGTEGILSSAKINDSADVLYRNNLISIKDLGEIKGNIHDMRATYNRLVFERDKTKIDDYLKVINDLDIKNDKSMKEYENLITVSDEKQTYNDLKNDLAKYIEVRNKAIEFTKTGDYDEAIKISNADLTTIKNSLLENIQKSIDSNAKAAEQANLNNISQFKSVRYTILIFTTGAFLIILFMAYMLSKNILNPLREIKDFAKRLSTYDFANAITITRGDEFGQTGVALNTAQENVSSLVKVIMENSQDLSASSEELSATVEEISSKANTIDQAVDNIASAMQESSATTEEISASIEEVDSSVNVLSSKAMEGSNNASQSKKKSMEVKNNSQKAINETRKLYIEKQEKMQKAIEDGKVVESIKVMAETIGGIAEQTNLLALNAAIEAARAGEQGKGFAVVAEEVRKLAEQSSDAVINIQDTINKVQLAFNSSINTGSDILEFISKNVEEQFNDYSEVGNKYYNDSNFVSNMSEEIAAMSEEITATVGQVSEAIQNMAQTSQKSSEGAEMIKDSMNETTKAIEQVALTAQGQAELAQKLNEMVQKFKI</sequence>
<gene>
    <name evidence="8" type="ORF">LF65_00740</name>
</gene>
<dbReference type="PANTHER" id="PTHR32089">
    <property type="entry name" value="METHYL-ACCEPTING CHEMOTAXIS PROTEIN MCPB"/>
    <property type="match status" value="1"/>
</dbReference>
<protein>
    <submittedName>
        <fullName evidence="8">Chemotaxis protein</fullName>
    </submittedName>
</protein>
<feature type="region of interest" description="Disordered" evidence="4">
    <location>
        <begin position="333"/>
        <end position="355"/>
    </location>
</feature>
<dbReference type="GO" id="GO:0016020">
    <property type="term" value="C:membrane"/>
    <property type="evidence" value="ECO:0007669"/>
    <property type="project" value="InterPro"/>
</dbReference>
<feature type="compositionally biased region" description="Polar residues" evidence="4">
    <location>
        <begin position="333"/>
        <end position="343"/>
    </location>
</feature>
<dbReference type="RefSeq" id="WP_041894147.1">
    <property type="nucleotide sequence ID" value="NZ_CP010086.2"/>
</dbReference>
<dbReference type="InterPro" id="IPR004089">
    <property type="entry name" value="MCPsignal_dom"/>
</dbReference>
<evidence type="ECO:0000313" key="9">
    <source>
        <dbReference type="Proteomes" id="UP000031866"/>
    </source>
</evidence>
<dbReference type="SMART" id="SM00283">
    <property type="entry name" value="MA"/>
    <property type="match status" value="1"/>
</dbReference>
<evidence type="ECO:0000256" key="1">
    <source>
        <dbReference type="ARBA" id="ARBA00023224"/>
    </source>
</evidence>
<reference evidence="9" key="1">
    <citation type="submission" date="2014-12" db="EMBL/GenBank/DDBJ databases">
        <title>Genome sequence of Clostridium beijerinckii strain 59B.</title>
        <authorList>
            <person name="Little G.T."/>
            <person name="Minton N.P."/>
        </authorList>
    </citation>
    <scope>NUCLEOTIDE SEQUENCE [LARGE SCALE GENOMIC DNA]</scope>
    <source>
        <strain evidence="9">59B</strain>
    </source>
</reference>
<evidence type="ECO:0000256" key="2">
    <source>
        <dbReference type="ARBA" id="ARBA00029447"/>
    </source>
</evidence>
<dbReference type="Pfam" id="PF00672">
    <property type="entry name" value="HAMP"/>
    <property type="match status" value="1"/>
</dbReference>
<dbReference type="KEGG" id="cbei:LF65_00740"/>
<dbReference type="InterPro" id="IPR003660">
    <property type="entry name" value="HAMP_dom"/>
</dbReference>
<accession>A0A0B5QKW2</accession>
<dbReference type="Pfam" id="PF00015">
    <property type="entry name" value="MCPsignal"/>
    <property type="match status" value="1"/>
</dbReference>
<organism evidence="8 9">
    <name type="scientific">Clostridium beijerinckii</name>
    <name type="common">Clostridium MP</name>
    <dbReference type="NCBI Taxonomy" id="1520"/>
    <lineage>
        <taxon>Bacteria</taxon>
        <taxon>Bacillati</taxon>
        <taxon>Bacillota</taxon>
        <taxon>Clostridia</taxon>
        <taxon>Eubacteriales</taxon>
        <taxon>Clostridiaceae</taxon>
        <taxon>Clostridium</taxon>
    </lineage>
</organism>
<evidence type="ECO:0000259" key="7">
    <source>
        <dbReference type="PROSITE" id="PS50885"/>
    </source>
</evidence>
<feature type="transmembrane region" description="Helical" evidence="5">
    <location>
        <begin position="191"/>
        <end position="211"/>
    </location>
</feature>
<dbReference type="PANTHER" id="PTHR32089:SF112">
    <property type="entry name" value="LYSOZYME-LIKE PROTEIN-RELATED"/>
    <property type="match status" value="1"/>
</dbReference>
<dbReference type="PRINTS" id="PR00260">
    <property type="entry name" value="CHEMTRNSDUCR"/>
</dbReference>
<feature type="domain" description="Methyl-accepting transducer" evidence="6">
    <location>
        <begin position="284"/>
        <end position="535"/>
    </location>
</feature>
<dbReference type="PROSITE" id="PS50111">
    <property type="entry name" value="CHEMOTAXIS_TRANSDUC_2"/>
    <property type="match status" value="1"/>
</dbReference>
<dbReference type="GO" id="GO:0004888">
    <property type="term" value="F:transmembrane signaling receptor activity"/>
    <property type="evidence" value="ECO:0007669"/>
    <property type="project" value="InterPro"/>
</dbReference>
<feature type="domain" description="HAMP" evidence="7">
    <location>
        <begin position="213"/>
        <end position="265"/>
    </location>
</feature>
<dbReference type="EMBL" id="CP010086">
    <property type="protein sequence ID" value="AJG97368.1"/>
    <property type="molecule type" value="Genomic_DNA"/>
</dbReference>
<dbReference type="Proteomes" id="UP000031866">
    <property type="component" value="Chromosome"/>
</dbReference>
<dbReference type="OrthoDB" id="1887545at2"/>
<keyword evidence="5" id="KW-1133">Transmembrane helix</keyword>
<evidence type="ECO:0000256" key="5">
    <source>
        <dbReference type="SAM" id="Phobius"/>
    </source>
</evidence>
<dbReference type="SMART" id="SM00304">
    <property type="entry name" value="HAMP"/>
    <property type="match status" value="1"/>
</dbReference>
<dbReference type="Pfam" id="PF12729">
    <property type="entry name" value="4HB_MCP_1"/>
    <property type="match status" value="1"/>
</dbReference>
<evidence type="ECO:0000256" key="4">
    <source>
        <dbReference type="SAM" id="MobiDB-lite"/>
    </source>
</evidence>
<keyword evidence="5" id="KW-0472">Membrane</keyword>
<dbReference type="Gene3D" id="1.10.287.950">
    <property type="entry name" value="Methyl-accepting chemotaxis protein"/>
    <property type="match status" value="1"/>
</dbReference>
<evidence type="ECO:0000259" key="6">
    <source>
        <dbReference type="PROSITE" id="PS50111"/>
    </source>
</evidence>
<dbReference type="InterPro" id="IPR004090">
    <property type="entry name" value="Chemotax_Me-accpt_rcpt"/>
</dbReference>
<dbReference type="CDD" id="cd06225">
    <property type="entry name" value="HAMP"/>
    <property type="match status" value="1"/>
</dbReference>
<dbReference type="GO" id="GO:0007165">
    <property type="term" value="P:signal transduction"/>
    <property type="evidence" value="ECO:0007669"/>
    <property type="project" value="UniProtKB-KW"/>
</dbReference>
<name>A0A0B5QKW2_CLOBE</name>
<dbReference type="InterPro" id="IPR024478">
    <property type="entry name" value="HlyB_4HB_MCP"/>
</dbReference>
<comment type="similarity">
    <text evidence="2">Belongs to the methyl-accepting chemotaxis (MCP) protein family.</text>
</comment>
<dbReference type="PROSITE" id="PS50885">
    <property type="entry name" value="HAMP"/>
    <property type="match status" value="1"/>
</dbReference>
<dbReference type="AlphaFoldDB" id="A0A0B5QKW2"/>
<dbReference type="GO" id="GO:0006935">
    <property type="term" value="P:chemotaxis"/>
    <property type="evidence" value="ECO:0007669"/>
    <property type="project" value="InterPro"/>
</dbReference>
<dbReference type="InterPro" id="IPR047347">
    <property type="entry name" value="YvaQ-like_sensor"/>
</dbReference>
<evidence type="ECO:0000313" key="8">
    <source>
        <dbReference type="EMBL" id="AJG97368.1"/>
    </source>
</evidence>
<dbReference type="CDD" id="cd19411">
    <property type="entry name" value="MCP2201-like_sensor"/>
    <property type="match status" value="1"/>
</dbReference>
<keyword evidence="1 3" id="KW-0807">Transducer</keyword>
<keyword evidence="5" id="KW-0812">Transmembrane</keyword>